<dbReference type="PANTHER" id="PTHR22726">
    <property type="entry name" value="METALLOENDOPEPTIDASE OMA1"/>
    <property type="match status" value="1"/>
</dbReference>
<dbReference type="PANTHER" id="PTHR22726:SF1">
    <property type="entry name" value="METALLOENDOPEPTIDASE OMA1, MITOCHONDRIAL"/>
    <property type="match status" value="1"/>
</dbReference>
<dbReference type="Proteomes" id="UP001174694">
    <property type="component" value="Unassembled WGS sequence"/>
</dbReference>
<comment type="similarity">
    <text evidence="6">Belongs to the peptidase M48 family.</text>
</comment>
<dbReference type="CDD" id="cd07331">
    <property type="entry name" value="M48C_Oma1_like"/>
    <property type="match status" value="1"/>
</dbReference>
<dbReference type="Gene3D" id="3.30.2010.10">
    <property type="entry name" value="Metalloproteases ('zincins'), catalytic domain"/>
    <property type="match status" value="1"/>
</dbReference>
<proteinExistence type="inferred from homology"/>
<organism evidence="9 10">
    <name type="scientific">Pleurostoma richardsiae</name>
    <dbReference type="NCBI Taxonomy" id="41990"/>
    <lineage>
        <taxon>Eukaryota</taxon>
        <taxon>Fungi</taxon>
        <taxon>Dikarya</taxon>
        <taxon>Ascomycota</taxon>
        <taxon>Pezizomycotina</taxon>
        <taxon>Sordariomycetes</taxon>
        <taxon>Sordariomycetidae</taxon>
        <taxon>Calosphaeriales</taxon>
        <taxon>Pleurostomataceae</taxon>
        <taxon>Pleurostoma</taxon>
    </lineage>
</organism>
<dbReference type="GO" id="GO:0005743">
    <property type="term" value="C:mitochondrial inner membrane"/>
    <property type="evidence" value="ECO:0007669"/>
    <property type="project" value="TreeGrafter"/>
</dbReference>
<keyword evidence="7" id="KW-0812">Transmembrane</keyword>
<evidence type="ECO:0000256" key="7">
    <source>
        <dbReference type="SAM" id="Phobius"/>
    </source>
</evidence>
<keyword evidence="7" id="KW-1133">Transmembrane helix</keyword>
<evidence type="ECO:0000256" key="1">
    <source>
        <dbReference type="ARBA" id="ARBA00022670"/>
    </source>
</evidence>
<keyword evidence="10" id="KW-1185">Reference proteome</keyword>
<reference evidence="9" key="1">
    <citation type="submission" date="2022-07" db="EMBL/GenBank/DDBJ databases">
        <title>Fungi with potential for degradation of polypropylene.</title>
        <authorList>
            <person name="Gostincar C."/>
        </authorList>
    </citation>
    <scope>NUCLEOTIDE SEQUENCE</scope>
    <source>
        <strain evidence="9">EXF-13308</strain>
    </source>
</reference>
<feature type="domain" description="Peptidase M48" evidence="8">
    <location>
        <begin position="169"/>
        <end position="349"/>
    </location>
</feature>
<comment type="caution">
    <text evidence="9">The sequence shown here is derived from an EMBL/GenBank/DDBJ whole genome shotgun (WGS) entry which is preliminary data.</text>
</comment>
<keyword evidence="7" id="KW-0472">Membrane</keyword>
<dbReference type="GO" id="GO:0046872">
    <property type="term" value="F:metal ion binding"/>
    <property type="evidence" value="ECO:0007669"/>
    <property type="project" value="UniProtKB-KW"/>
</dbReference>
<evidence type="ECO:0000259" key="8">
    <source>
        <dbReference type="Pfam" id="PF01435"/>
    </source>
</evidence>
<dbReference type="GO" id="GO:0004222">
    <property type="term" value="F:metalloendopeptidase activity"/>
    <property type="evidence" value="ECO:0007669"/>
    <property type="project" value="InterPro"/>
</dbReference>
<dbReference type="InterPro" id="IPR051156">
    <property type="entry name" value="Mito/Outer_Membr_Metalloprot"/>
</dbReference>
<sequence>MLPRRLLSVRPAAARAIGVRGMASFSAELPYCRRPKRPAATPPSAFRASPPVVIISPRWKRPFSHTPPRRAAWPPPPRRDVRPLVTADQMKRVARSPRTHTIIALSFLGAVAFYFANVEVVPVSGRRRFNCFSEESIEEVSEMQYKRVLYDLERQGGRLLPDWDPRTLMVRRVMRKLIPVSGMADAAWEVRVIDDPATANAFVLPGGKVFVFSGILPLARNDSGLAAVLGHEIAHNLAEHIAERMSGAIGVNILLGSLLLLSAAIPGGLLLTQFFGGSLLDLMFSRPMSRLQESEADYIGLMMMAEACYDPREAVDFWKRMDRQQELQPPEWISTHPSNQTRIEKIQQWLPKAMEKREESSCQGTQGFAELFRRALQQGYVIGE</sequence>
<dbReference type="GO" id="GO:0034982">
    <property type="term" value="P:mitochondrial protein processing"/>
    <property type="evidence" value="ECO:0007669"/>
    <property type="project" value="TreeGrafter"/>
</dbReference>
<dbReference type="EMBL" id="JANBVO010000002">
    <property type="protein sequence ID" value="KAJ9156591.1"/>
    <property type="molecule type" value="Genomic_DNA"/>
</dbReference>
<feature type="transmembrane region" description="Helical" evidence="7">
    <location>
        <begin position="253"/>
        <end position="280"/>
    </location>
</feature>
<dbReference type="InterPro" id="IPR001915">
    <property type="entry name" value="Peptidase_M48"/>
</dbReference>
<feature type="transmembrane region" description="Helical" evidence="7">
    <location>
        <begin position="99"/>
        <end position="116"/>
    </location>
</feature>
<name>A0AA38VPV8_9PEZI</name>
<comment type="cofactor">
    <cofactor evidence="6">
        <name>Zn(2+)</name>
        <dbReference type="ChEBI" id="CHEBI:29105"/>
    </cofactor>
    <text evidence="6">Binds 1 zinc ion per subunit.</text>
</comment>
<accession>A0AA38VPV8</accession>
<evidence type="ECO:0000256" key="4">
    <source>
        <dbReference type="ARBA" id="ARBA00022833"/>
    </source>
</evidence>
<evidence type="ECO:0000256" key="3">
    <source>
        <dbReference type="ARBA" id="ARBA00022801"/>
    </source>
</evidence>
<dbReference type="GO" id="GO:0006515">
    <property type="term" value="P:protein quality control for misfolded or incompletely synthesized proteins"/>
    <property type="evidence" value="ECO:0007669"/>
    <property type="project" value="TreeGrafter"/>
</dbReference>
<evidence type="ECO:0000256" key="6">
    <source>
        <dbReference type="RuleBase" id="RU003983"/>
    </source>
</evidence>
<evidence type="ECO:0000313" key="9">
    <source>
        <dbReference type="EMBL" id="KAJ9156591.1"/>
    </source>
</evidence>
<keyword evidence="2" id="KW-0479">Metal-binding</keyword>
<evidence type="ECO:0000256" key="5">
    <source>
        <dbReference type="ARBA" id="ARBA00023049"/>
    </source>
</evidence>
<dbReference type="AlphaFoldDB" id="A0AA38VPV8"/>
<evidence type="ECO:0000313" key="10">
    <source>
        <dbReference type="Proteomes" id="UP001174694"/>
    </source>
</evidence>
<keyword evidence="5 6" id="KW-0482">Metalloprotease</keyword>
<gene>
    <name evidence="9" type="ORF">NKR23_g1050</name>
</gene>
<protein>
    <submittedName>
        <fullName evidence="9">Peptidase family M48</fullName>
    </submittedName>
</protein>
<keyword evidence="1 6" id="KW-0645">Protease</keyword>
<dbReference type="Pfam" id="PF01435">
    <property type="entry name" value="Peptidase_M48"/>
    <property type="match status" value="1"/>
</dbReference>
<keyword evidence="4 6" id="KW-0862">Zinc</keyword>
<keyword evidence="3 6" id="KW-0378">Hydrolase</keyword>
<evidence type="ECO:0000256" key="2">
    <source>
        <dbReference type="ARBA" id="ARBA00022723"/>
    </source>
</evidence>